<evidence type="ECO:0000256" key="4">
    <source>
        <dbReference type="ARBA" id="ARBA00023121"/>
    </source>
</evidence>
<dbReference type="Gene3D" id="2.60.40.150">
    <property type="entry name" value="C2 domain"/>
    <property type="match status" value="2"/>
</dbReference>
<dbReference type="Proteomes" id="UP000237144">
    <property type="component" value="Unassembled WGS sequence"/>
</dbReference>
<feature type="compositionally biased region" description="Acidic residues" evidence="6">
    <location>
        <begin position="1051"/>
        <end position="1061"/>
    </location>
</feature>
<dbReference type="InterPro" id="IPR035892">
    <property type="entry name" value="C2_domain_sf"/>
</dbReference>
<feature type="region of interest" description="Disordered" evidence="6">
    <location>
        <begin position="657"/>
        <end position="677"/>
    </location>
</feature>
<dbReference type="SUPFAM" id="SSF49562">
    <property type="entry name" value="C2 domain (Calcium/lipid-binding domain, CaLB)"/>
    <property type="match status" value="2"/>
</dbReference>
<feature type="compositionally biased region" description="Pro residues" evidence="6">
    <location>
        <begin position="1035"/>
        <end position="1045"/>
    </location>
</feature>
<feature type="region of interest" description="Disordered" evidence="6">
    <location>
        <begin position="1124"/>
        <end position="1185"/>
    </location>
</feature>
<evidence type="ECO:0000313" key="10">
    <source>
        <dbReference type="Proteomes" id="UP000237144"/>
    </source>
</evidence>
<reference evidence="9 10" key="1">
    <citation type="journal article" date="2018" name="Front. Microbiol.">
        <title>Prospects for Fungal Bioremediation of Acidic Radioactive Waste Sites: Characterization and Genome Sequence of Rhodotorula taiwanensis MD1149.</title>
        <authorList>
            <person name="Tkavc R."/>
            <person name="Matrosova V.Y."/>
            <person name="Grichenko O.E."/>
            <person name="Gostincar C."/>
            <person name="Volpe R.P."/>
            <person name="Klimenkova P."/>
            <person name="Gaidamakova E.K."/>
            <person name="Zhou C.E."/>
            <person name="Stewart B.J."/>
            <person name="Lyman M.G."/>
            <person name="Malfatti S.A."/>
            <person name="Rubinfeld B."/>
            <person name="Courtot M."/>
            <person name="Singh J."/>
            <person name="Dalgard C.L."/>
            <person name="Hamilton T."/>
            <person name="Frey K.G."/>
            <person name="Gunde-Cimerman N."/>
            <person name="Dugan L."/>
            <person name="Daly M.J."/>
        </authorList>
    </citation>
    <scope>NUCLEOTIDE SEQUENCE [LARGE SCALE GENOMIC DNA]</scope>
    <source>
        <strain evidence="9 10">MD1149</strain>
    </source>
</reference>
<evidence type="ECO:0000259" key="7">
    <source>
        <dbReference type="PROSITE" id="PS50004"/>
    </source>
</evidence>
<dbReference type="InterPro" id="IPR031468">
    <property type="entry name" value="SMP_LBD"/>
</dbReference>
<dbReference type="AlphaFoldDB" id="A0A2S5B8L8"/>
<evidence type="ECO:0000256" key="3">
    <source>
        <dbReference type="ARBA" id="ARBA00023055"/>
    </source>
</evidence>
<dbReference type="GO" id="GO:0008289">
    <property type="term" value="F:lipid binding"/>
    <property type="evidence" value="ECO:0007669"/>
    <property type="project" value="UniProtKB-KW"/>
</dbReference>
<evidence type="ECO:0000256" key="2">
    <source>
        <dbReference type="ARBA" id="ARBA00022448"/>
    </source>
</evidence>
<feature type="compositionally biased region" description="Basic and acidic residues" evidence="6">
    <location>
        <begin position="1124"/>
        <end position="1144"/>
    </location>
</feature>
<keyword evidence="2" id="KW-0813">Transport</keyword>
<keyword evidence="3" id="KW-0445">Lipid transport</keyword>
<keyword evidence="5" id="KW-0472">Membrane</keyword>
<feature type="domain" description="C2" evidence="7">
    <location>
        <begin position="443"/>
        <end position="614"/>
    </location>
</feature>
<keyword evidence="10" id="KW-1185">Reference proteome</keyword>
<evidence type="ECO:0000313" key="9">
    <source>
        <dbReference type="EMBL" id="POY73122.1"/>
    </source>
</evidence>
<dbReference type="Pfam" id="PF00168">
    <property type="entry name" value="C2"/>
    <property type="match status" value="2"/>
</dbReference>
<sequence length="1221" mass="136258">MPQAAPIKRVNQRTATDGPGRALERSTRLNDQYAHAVQNKAFTFAGAGLVGLLSINTLVVSWNVRVILSLFVAASLAYFLRQALDTAAKDFAWYDSEQRRAELAHPPLADLEKDRHAGASDLPKDGTAATEYEGAEWLNALMDVMWPVLDQQLFATAQDLIEDELKALTPSVVVRPFTDERADFLPDHQQTVRVTSLEQGVHPVRILGMRILPSSAKHSSFVPEPVPDGNANRNDCDHTETYSSWTDPSIPEPAPFAADQDEQRAGAEQLLEEDEDGAQGPYVEMEVDFGYRRAMSTQDADGSDEAQGKVAPEDVDQHIHFVAYLNIGIHKVTGFPVPILFAVQSIRGKARVRLQFIPEPPFVKTVTFALEGFPQVEVNAYPLRGPLDVLSVPFIKQYGQSAIEAAMAKFVRPRHYALDVRKFMFGGDVPMSEWAQVVADENSCGHTLTRISLAETRTIGLVVVVLHSAAHLPAADPRLSTIRNRGGKSDPYVEVSWSALGKSLYRTRVKRDTPEGGEARWEEMCFIRCPREPIEDNSKYVRSPQMHRVLKLLTKTFSRKSLRFSVWDDDRFRENELEPFSHQSREPAHLTLVGFAEVPIRTIHEKPGEWRRETARLNINERDVEHHRASRDADGQIVPATLEYSIAFFPLLERARQAEAEKEAPTQKPADDPARHPLAPEAVNERAFESDKLHEDRKTARLDSLKEILNGRHPPTPGHRSGILSFMVHSVADIQLEKGAGAVKAAMRRLKPGTQTKAMRKAELPSAYVMSLWNDQLIHRTRLAPVSTSLHGSSQEQRQSLTFCVLACSPTPNFSGGSETFIRDWTLANMTFAVMDYRDRDRDVLIGYASLDLRNVFRDHCQVSKWYPISGGAGSGRLRLSMLFKPLAIHVHRSEYGRCSQPSAQMLILESLPQGLREWSVGTLQVVSASVIGLGERNFTGVLRLKIDGGRSATRSVVDRQKDDDSDRLEFDFSSGPILLPVLSRITPVQVALMGMGMSSTTSGRKALAEGVFTLNKVMRDTPEQTIEIILDRNGPPPMPSPYPLPRLQIEDDNDSDEQEDSLLKMPPQKTEVRSDRRDDSLVLRLSARWRPGMSSTHADLVLSEGSSARAAYEVYLHKRDHEASLAAERSADEPRSTEEENGRGDAAASEPADGAGWEDELDERGHVDEIEDKKDGTRMRKGGTLRWLKHGARVAGRRIQGIKHHRLGELQPETEMQSAL</sequence>
<feature type="region of interest" description="Disordered" evidence="6">
    <location>
        <begin position="1"/>
        <end position="22"/>
    </location>
</feature>
<dbReference type="GO" id="GO:0016020">
    <property type="term" value="C:membrane"/>
    <property type="evidence" value="ECO:0007669"/>
    <property type="project" value="UniProtKB-SubCell"/>
</dbReference>
<dbReference type="PANTHER" id="PTHR47348">
    <property type="entry name" value="MEIOTICALLY UP-REGULATED GENE 190 PROTEIN"/>
    <property type="match status" value="1"/>
</dbReference>
<evidence type="ECO:0008006" key="11">
    <source>
        <dbReference type="Google" id="ProtNLM"/>
    </source>
</evidence>
<dbReference type="STRING" id="741276.A0A2S5B8L8"/>
<comment type="caution">
    <text evidence="9">The sequence shown here is derived from an EMBL/GenBank/DDBJ whole genome shotgun (WGS) entry which is preliminary data.</text>
</comment>
<dbReference type="GO" id="GO:0006869">
    <property type="term" value="P:lipid transport"/>
    <property type="evidence" value="ECO:0007669"/>
    <property type="project" value="UniProtKB-KW"/>
</dbReference>
<protein>
    <recommendedName>
        <fullName evidence="11">C2 domain-containing protein</fullName>
    </recommendedName>
</protein>
<feature type="domain" description="SMP-LTD" evidence="8">
    <location>
        <begin position="131"/>
        <end position="421"/>
    </location>
</feature>
<name>A0A2S5B8L8_9BASI</name>
<feature type="compositionally biased region" description="Basic and acidic residues" evidence="6">
    <location>
        <begin position="657"/>
        <end position="675"/>
    </location>
</feature>
<evidence type="ECO:0000256" key="1">
    <source>
        <dbReference type="ARBA" id="ARBA00004370"/>
    </source>
</evidence>
<feature type="region of interest" description="Disordered" evidence="6">
    <location>
        <begin position="1199"/>
        <end position="1221"/>
    </location>
</feature>
<evidence type="ECO:0000256" key="5">
    <source>
        <dbReference type="ARBA" id="ARBA00023136"/>
    </source>
</evidence>
<gene>
    <name evidence="9" type="ORF">BMF94_3815</name>
</gene>
<dbReference type="Pfam" id="PF25669">
    <property type="entry name" value="SMP_MUG190-like"/>
    <property type="match status" value="1"/>
</dbReference>
<dbReference type="OrthoDB" id="419768at2759"/>
<dbReference type="CDD" id="cd21676">
    <property type="entry name" value="SMP_Mug190"/>
    <property type="match status" value="1"/>
</dbReference>
<feature type="compositionally biased region" description="Basic and acidic residues" evidence="6">
    <location>
        <begin position="110"/>
        <end position="124"/>
    </location>
</feature>
<proteinExistence type="predicted"/>
<dbReference type="EMBL" id="PJQD01000040">
    <property type="protein sequence ID" value="POY73122.1"/>
    <property type="molecule type" value="Genomic_DNA"/>
</dbReference>
<dbReference type="SMART" id="SM00239">
    <property type="entry name" value="C2"/>
    <property type="match status" value="1"/>
</dbReference>
<organism evidence="9 10">
    <name type="scientific">Rhodotorula taiwanensis</name>
    <dbReference type="NCBI Taxonomy" id="741276"/>
    <lineage>
        <taxon>Eukaryota</taxon>
        <taxon>Fungi</taxon>
        <taxon>Dikarya</taxon>
        <taxon>Basidiomycota</taxon>
        <taxon>Pucciniomycotina</taxon>
        <taxon>Microbotryomycetes</taxon>
        <taxon>Sporidiobolales</taxon>
        <taxon>Sporidiobolaceae</taxon>
        <taxon>Rhodotorula</taxon>
    </lineage>
</organism>
<comment type="subcellular location">
    <subcellularLocation>
        <location evidence="1">Membrane</location>
    </subcellularLocation>
</comment>
<dbReference type="InterPro" id="IPR000008">
    <property type="entry name" value="C2_dom"/>
</dbReference>
<keyword evidence="4" id="KW-0446">Lipid-binding</keyword>
<dbReference type="PROSITE" id="PS50004">
    <property type="entry name" value="C2"/>
    <property type="match status" value="1"/>
</dbReference>
<accession>A0A2S5B8L8</accession>
<evidence type="ECO:0000256" key="6">
    <source>
        <dbReference type="SAM" id="MobiDB-lite"/>
    </source>
</evidence>
<dbReference type="PROSITE" id="PS51847">
    <property type="entry name" value="SMP"/>
    <property type="match status" value="1"/>
</dbReference>
<feature type="compositionally biased region" description="Basic and acidic residues" evidence="6">
    <location>
        <begin position="1164"/>
        <end position="1179"/>
    </location>
</feature>
<feature type="region of interest" description="Disordered" evidence="6">
    <location>
        <begin position="104"/>
        <end position="125"/>
    </location>
</feature>
<feature type="region of interest" description="Disordered" evidence="6">
    <location>
        <begin position="1031"/>
        <end position="1079"/>
    </location>
</feature>
<feature type="region of interest" description="Disordered" evidence="6">
    <location>
        <begin position="217"/>
        <end position="276"/>
    </location>
</feature>
<evidence type="ECO:0000259" key="8">
    <source>
        <dbReference type="PROSITE" id="PS51847"/>
    </source>
</evidence>
<dbReference type="PANTHER" id="PTHR47348:SF3">
    <property type="entry name" value="MEIOTICALLY UP-REGULATED GENE 190 PROTEIN"/>
    <property type="match status" value="1"/>
</dbReference>